<dbReference type="PANTHER" id="PTHR43163:SF6">
    <property type="entry name" value="DIPEPTIDE TRANSPORT SYSTEM PERMEASE PROTEIN DPPB-RELATED"/>
    <property type="match status" value="1"/>
</dbReference>
<dbReference type="PROSITE" id="PS50928">
    <property type="entry name" value="ABC_TM1"/>
    <property type="match status" value="1"/>
</dbReference>
<keyword evidence="2 7" id="KW-0813">Transport</keyword>
<evidence type="ECO:0000256" key="4">
    <source>
        <dbReference type="ARBA" id="ARBA00022692"/>
    </source>
</evidence>
<dbReference type="Gene3D" id="1.10.3720.10">
    <property type="entry name" value="MetI-like"/>
    <property type="match status" value="1"/>
</dbReference>
<dbReference type="Proteomes" id="UP000204391">
    <property type="component" value="Chromosome"/>
</dbReference>
<dbReference type="InterPro" id="IPR045621">
    <property type="entry name" value="BPD_transp_1_N"/>
</dbReference>
<dbReference type="Pfam" id="PF19300">
    <property type="entry name" value="BPD_transp_1_N"/>
    <property type="match status" value="1"/>
</dbReference>
<keyword evidence="5 7" id="KW-1133">Transmembrane helix</keyword>
<gene>
    <name evidence="9" type="ORF">CFK40_04910</name>
</gene>
<evidence type="ECO:0000256" key="3">
    <source>
        <dbReference type="ARBA" id="ARBA00022475"/>
    </source>
</evidence>
<name>A0A221M9R2_9BACI</name>
<comment type="subcellular location">
    <subcellularLocation>
        <location evidence="1 7">Cell membrane</location>
        <topology evidence="1 7">Multi-pass membrane protein</topology>
    </subcellularLocation>
</comment>
<comment type="similarity">
    <text evidence="7">Belongs to the binding-protein-dependent transport system permease family.</text>
</comment>
<proteinExistence type="inferred from homology"/>
<evidence type="ECO:0000256" key="7">
    <source>
        <dbReference type="RuleBase" id="RU363032"/>
    </source>
</evidence>
<evidence type="ECO:0000313" key="9">
    <source>
        <dbReference type="EMBL" id="ASN04394.1"/>
    </source>
</evidence>
<feature type="transmembrane region" description="Helical" evidence="7">
    <location>
        <begin position="12"/>
        <end position="31"/>
    </location>
</feature>
<feature type="transmembrane region" description="Helical" evidence="7">
    <location>
        <begin position="167"/>
        <end position="185"/>
    </location>
</feature>
<evidence type="ECO:0000256" key="2">
    <source>
        <dbReference type="ARBA" id="ARBA00022448"/>
    </source>
</evidence>
<feature type="transmembrane region" description="Helical" evidence="7">
    <location>
        <begin position="227"/>
        <end position="252"/>
    </location>
</feature>
<keyword evidence="4 7" id="KW-0812">Transmembrane</keyword>
<evidence type="ECO:0000313" key="10">
    <source>
        <dbReference type="Proteomes" id="UP000204391"/>
    </source>
</evidence>
<dbReference type="SUPFAM" id="SSF161098">
    <property type="entry name" value="MetI-like"/>
    <property type="match status" value="1"/>
</dbReference>
<dbReference type="InterPro" id="IPR000515">
    <property type="entry name" value="MetI-like"/>
</dbReference>
<evidence type="ECO:0000256" key="6">
    <source>
        <dbReference type="ARBA" id="ARBA00023136"/>
    </source>
</evidence>
<accession>A0A221M9R2</accession>
<dbReference type="KEGG" id="vne:CFK40_04910"/>
<dbReference type="PANTHER" id="PTHR43163">
    <property type="entry name" value="DIPEPTIDE TRANSPORT SYSTEM PERMEASE PROTEIN DPPB-RELATED"/>
    <property type="match status" value="1"/>
</dbReference>
<dbReference type="RefSeq" id="WP_089531106.1">
    <property type="nucleotide sequence ID" value="NZ_CP022437.1"/>
</dbReference>
<feature type="domain" description="ABC transmembrane type-1" evidence="8">
    <location>
        <begin position="94"/>
        <end position="295"/>
    </location>
</feature>
<feature type="transmembrane region" description="Helical" evidence="7">
    <location>
        <begin position="272"/>
        <end position="295"/>
    </location>
</feature>
<keyword evidence="6 7" id="KW-0472">Membrane</keyword>
<dbReference type="OrthoDB" id="9773683at2"/>
<keyword evidence="10" id="KW-1185">Reference proteome</keyword>
<dbReference type="GO" id="GO:0005886">
    <property type="term" value="C:plasma membrane"/>
    <property type="evidence" value="ECO:0007669"/>
    <property type="project" value="UniProtKB-SubCell"/>
</dbReference>
<dbReference type="InterPro" id="IPR035906">
    <property type="entry name" value="MetI-like_sf"/>
</dbReference>
<keyword evidence="3" id="KW-1003">Cell membrane</keyword>
<protein>
    <submittedName>
        <fullName evidence="9">ABC transporter permease</fullName>
    </submittedName>
</protein>
<dbReference type="GO" id="GO:0055085">
    <property type="term" value="P:transmembrane transport"/>
    <property type="evidence" value="ECO:0007669"/>
    <property type="project" value="InterPro"/>
</dbReference>
<dbReference type="Pfam" id="PF00528">
    <property type="entry name" value="BPD_transp_1"/>
    <property type="match status" value="1"/>
</dbReference>
<feature type="transmembrane region" description="Helical" evidence="7">
    <location>
        <begin position="98"/>
        <end position="121"/>
    </location>
</feature>
<dbReference type="EMBL" id="CP022437">
    <property type="protein sequence ID" value="ASN04394.1"/>
    <property type="molecule type" value="Genomic_DNA"/>
</dbReference>
<feature type="transmembrane region" description="Helical" evidence="7">
    <location>
        <begin position="142"/>
        <end position="161"/>
    </location>
</feature>
<dbReference type="AlphaFoldDB" id="A0A221M9R2"/>
<dbReference type="CDD" id="cd06261">
    <property type="entry name" value="TM_PBP2"/>
    <property type="match status" value="1"/>
</dbReference>
<evidence type="ECO:0000259" key="8">
    <source>
        <dbReference type="PROSITE" id="PS50928"/>
    </source>
</evidence>
<evidence type="ECO:0000256" key="5">
    <source>
        <dbReference type="ARBA" id="ARBA00022989"/>
    </source>
</evidence>
<evidence type="ECO:0000256" key="1">
    <source>
        <dbReference type="ARBA" id="ARBA00004651"/>
    </source>
</evidence>
<reference evidence="9 10" key="1">
    <citation type="journal article" date="2003" name="Int. J. Syst. Evol. Microbiol.">
        <title>Virgibacillus carmonensis sp. nov., Virgibacillus necropolis sp. nov. and Virgibacillus picturae sp. nov., three novel species isolated from deteriorated mural paintings, transfer of the species of the genus salibacillus to Virgibacillus, as Virgibacillus marismortui comb. nov. and Virgibacillus salexigens comb. nov., and emended description of the genus Virgibacillus.</title>
        <authorList>
            <person name="Heyrman J."/>
            <person name="Logan N.A."/>
            <person name="Busse H.J."/>
            <person name="Balcaen A."/>
            <person name="Lebbe L."/>
            <person name="Rodriguez-Diaz M."/>
            <person name="Swings J."/>
            <person name="De Vos P."/>
        </authorList>
    </citation>
    <scope>NUCLEOTIDE SEQUENCE [LARGE SCALE GENOMIC DNA]</scope>
    <source>
        <strain evidence="9 10">LMG 19488</strain>
    </source>
</reference>
<organism evidence="9 10">
    <name type="scientific">Virgibacillus necropolis</name>
    <dbReference type="NCBI Taxonomy" id="163877"/>
    <lineage>
        <taxon>Bacteria</taxon>
        <taxon>Bacillati</taxon>
        <taxon>Bacillota</taxon>
        <taxon>Bacilli</taxon>
        <taxon>Bacillales</taxon>
        <taxon>Bacillaceae</taxon>
        <taxon>Virgibacillus</taxon>
    </lineage>
</organism>
<sequence>MWKYFLIRLLQVPPVLFIITLMIFVLVYVAGDPVLMMLPADATPQEIGQLRHALGFDQPFYVQFGHYIMDLLRGDFGESYQYGEPALSLVLERLPATLQLAAVSMIFAVIIAIPLGVWSAIRPNTFIDLFATGLSVLGKAIPNFWLGIMLILIFAVNYQILPVSGTGSWAHIILPAITLGTAMSAEITRLVRSNMLEILSQDYIRTARSKGLKNGVVIFRHAFKNSLVPVITITFLQAAALVGGSLITEMIFAWPGLGQLIIQAVYEKDLPIIQATVFVTAIMIILINLLTDVLYRVLDPRIKFN</sequence>